<dbReference type="RefSeq" id="WP_239685684.1">
    <property type="nucleotide sequence ID" value="NZ_LGUC01000002.1"/>
</dbReference>
<dbReference type="PANTHER" id="PTHR35402">
    <property type="entry name" value="INTEGRAL MEMBRANE PROTEIN-RELATED"/>
    <property type="match status" value="1"/>
</dbReference>
<keyword evidence="1" id="KW-0812">Transmembrane</keyword>
<feature type="transmembrane region" description="Helical" evidence="1">
    <location>
        <begin position="233"/>
        <end position="255"/>
    </location>
</feature>
<keyword evidence="1" id="KW-0472">Membrane</keyword>
<proteinExistence type="predicted"/>
<comment type="caution">
    <text evidence="2">The sequence shown here is derived from an EMBL/GenBank/DDBJ whole genome shotgun (WGS) entry which is preliminary data.</text>
</comment>
<protein>
    <submittedName>
        <fullName evidence="2">Flagellar assembly protein J</fullName>
    </submittedName>
</protein>
<evidence type="ECO:0000313" key="2">
    <source>
        <dbReference type="EMBL" id="KPN29016.1"/>
    </source>
</evidence>
<evidence type="ECO:0000313" key="3">
    <source>
        <dbReference type="Proteomes" id="UP000050535"/>
    </source>
</evidence>
<dbReference type="PANTHER" id="PTHR35402:SF2">
    <property type="entry name" value="FLAGELLA ACCESSORY PROTEIN J"/>
    <property type="match status" value="1"/>
</dbReference>
<reference evidence="3" key="1">
    <citation type="submission" date="2013-11" db="EMBL/GenBank/DDBJ databases">
        <authorList>
            <person name="Hoang H.T."/>
            <person name="Killian M.L."/>
            <person name="Madson D.M."/>
            <person name="Arruda P.H.E."/>
            <person name="Sun D."/>
            <person name="Schwartz K.J."/>
            <person name="Yoon K."/>
        </authorList>
    </citation>
    <scope>NUCLEOTIDE SEQUENCE [LARGE SCALE GENOMIC DNA]</scope>
    <source>
        <strain evidence="3">CDK2</strain>
    </source>
</reference>
<feature type="transmembrane region" description="Helical" evidence="1">
    <location>
        <begin position="267"/>
        <end position="292"/>
    </location>
</feature>
<dbReference type="STRING" id="699431.SY89_03250"/>
<dbReference type="Proteomes" id="UP000050535">
    <property type="component" value="Unassembled WGS sequence"/>
</dbReference>
<feature type="transmembrane region" description="Helical" evidence="1">
    <location>
        <begin position="182"/>
        <end position="204"/>
    </location>
</feature>
<keyword evidence="1" id="KW-1133">Transmembrane helix</keyword>
<keyword evidence="3" id="KW-1185">Reference proteome</keyword>
<keyword evidence="2" id="KW-0282">Flagellum</keyword>
<dbReference type="AlphaFoldDB" id="A0A0P7GU54"/>
<dbReference type="InterPro" id="IPR056569">
    <property type="entry name" value="ArlJ-like"/>
</dbReference>
<evidence type="ECO:0000256" key="1">
    <source>
        <dbReference type="SAM" id="Phobius"/>
    </source>
</evidence>
<accession>A0A0P7GU54</accession>
<sequence length="293" mass="31680">MYQVQPALVVGTALSGVAVAGVLAVGLGATPLASDVLPTPIYLAIPTTPLLVPGLAMRREEQKVTERDEGFPSFIRALGSVESVKQTSTANVLESLRKKNFGALTENVDNLYKRLRTRIDAASSWRLFAAETGSYLIQKFGDMYVVGRRMGGEPRQLGQVISTNFNEVLRVREQRRQATTTFVGIVYGITAASMFSAFIGLGIAEQMLTITAEIAEGNAQFVDSLFSTESYDIAMIEFLLLLVVLLNALLSSLMIRITDRGHYISGLTHFVALVWTGTLVATGTQIVVSGLIA</sequence>
<name>A0A0P7GU54_9EURY</name>
<feature type="transmembrane region" description="Helical" evidence="1">
    <location>
        <begin position="41"/>
        <end position="57"/>
    </location>
</feature>
<gene>
    <name evidence="2" type="ORF">SY89_03250</name>
</gene>
<keyword evidence="2" id="KW-0966">Cell projection</keyword>
<organism evidence="2 3">
    <name type="scientific">Halolamina pelagica</name>
    <dbReference type="NCBI Taxonomy" id="699431"/>
    <lineage>
        <taxon>Archaea</taxon>
        <taxon>Methanobacteriati</taxon>
        <taxon>Methanobacteriota</taxon>
        <taxon>Stenosarchaea group</taxon>
        <taxon>Halobacteria</taxon>
        <taxon>Halobacteriales</taxon>
        <taxon>Haloferacaceae</taxon>
    </lineage>
</organism>
<dbReference type="EMBL" id="LGUC01000002">
    <property type="protein sequence ID" value="KPN29016.1"/>
    <property type="molecule type" value="Genomic_DNA"/>
</dbReference>
<keyword evidence="2" id="KW-0969">Cilium</keyword>
<feature type="transmembrane region" description="Helical" evidence="1">
    <location>
        <begin position="7"/>
        <end position="29"/>
    </location>
</feature>